<accession>A0A1W6DXH9</accession>
<gene>
    <name evidence="1" type="ORF">LAV_00214</name>
</gene>
<organism evidence="1 2">
    <name type="scientific">Sphingobium phage Lacusarx</name>
    <dbReference type="NCBI Taxonomy" id="1980139"/>
    <lineage>
        <taxon>Viruses</taxon>
        <taxon>Duplodnaviria</taxon>
        <taxon>Heunggongvirae</taxon>
        <taxon>Uroviricota</taxon>
        <taxon>Caudoviricetes</taxon>
        <taxon>Lacusarxvirus</taxon>
        <taxon>Lacusarxvirus lacusarx</taxon>
    </lineage>
</organism>
<protein>
    <submittedName>
        <fullName evidence="1">ANTAR domain protein</fullName>
    </submittedName>
</protein>
<dbReference type="EMBL" id="KY629563">
    <property type="protein sequence ID" value="ARK07589.1"/>
    <property type="molecule type" value="Genomic_DNA"/>
</dbReference>
<name>A0A1W6DXH9_9CAUD</name>
<dbReference type="Proteomes" id="UP000223906">
    <property type="component" value="Segment"/>
</dbReference>
<evidence type="ECO:0000313" key="1">
    <source>
        <dbReference type="EMBL" id="ARK07589.1"/>
    </source>
</evidence>
<proteinExistence type="predicted"/>
<reference evidence="1 2" key="1">
    <citation type="submission" date="2017-02" db="EMBL/GenBank/DDBJ databases">
        <title>The first characterized phage against a member of the ecologically important #sphingomonads reveals high dissimilarity against all other known phages.</title>
        <authorList>
            <person name="Nielsen T.K."/>
            <person name="Carstens A.B."/>
            <person name="Kot W."/>
            <person name="Lametsch R."/>
            <person name="Neve H."/>
            <person name="Hansen L.H."/>
        </authorList>
    </citation>
    <scope>NUCLEOTIDE SEQUENCE [LARGE SCALE GENOMIC DNA]</scope>
</reference>
<keyword evidence="2" id="KW-1185">Reference proteome</keyword>
<sequence length="35" mass="3975">MEAAIAKLMQERNLSEIDAYRVLLNSPCAPRRASR</sequence>
<evidence type="ECO:0000313" key="2">
    <source>
        <dbReference type="Proteomes" id="UP000223906"/>
    </source>
</evidence>